<comment type="caution">
    <text evidence="3">The sequence shown here is derived from an EMBL/GenBank/DDBJ whole genome shotgun (WGS) entry which is preliminary data.</text>
</comment>
<reference evidence="4" key="1">
    <citation type="submission" date="2017-09" db="EMBL/GenBank/DDBJ databases">
        <title>Depth-based differentiation of microbial function through sediment-hosted aquifers and enrichment of novel symbionts in the deep terrestrial subsurface.</title>
        <authorList>
            <person name="Probst A.J."/>
            <person name="Ladd B."/>
            <person name="Jarett J.K."/>
            <person name="Geller-Mcgrath D.E."/>
            <person name="Sieber C.M.K."/>
            <person name="Emerson J.B."/>
            <person name="Anantharaman K."/>
            <person name="Thomas B.C."/>
            <person name="Malmstrom R."/>
            <person name="Stieglmeier M."/>
            <person name="Klingl A."/>
            <person name="Woyke T."/>
            <person name="Ryan C.M."/>
            <person name="Banfield J.F."/>
        </authorList>
    </citation>
    <scope>NUCLEOTIDE SEQUENCE [LARGE SCALE GENOMIC DNA]</scope>
</reference>
<keyword evidence="1" id="KW-1133">Transmembrane helix</keyword>
<evidence type="ECO:0000313" key="3">
    <source>
        <dbReference type="EMBL" id="PJB16198.1"/>
    </source>
</evidence>
<evidence type="ECO:0000256" key="1">
    <source>
        <dbReference type="SAM" id="Phobius"/>
    </source>
</evidence>
<proteinExistence type="predicted"/>
<dbReference type="EMBL" id="PFUO01000110">
    <property type="protein sequence ID" value="PJB16198.1"/>
    <property type="molecule type" value="Genomic_DNA"/>
</dbReference>
<accession>A0A2M8AF03</accession>
<dbReference type="AlphaFoldDB" id="A0A2M8AF03"/>
<name>A0A2M8AF03_9BACT</name>
<keyword evidence="2" id="KW-0732">Signal</keyword>
<dbReference type="InterPro" id="IPR043993">
    <property type="entry name" value="T4SS_pilin"/>
</dbReference>
<organism evidence="3 4">
    <name type="scientific">Candidatus Falkowbacteria bacterium CG_4_9_14_3_um_filter_38_19</name>
    <dbReference type="NCBI Taxonomy" id="1974559"/>
    <lineage>
        <taxon>Bacteria</taxon>
        <taxon>Candidatus Falkowiibacteriota</taxon>
    </lineage>
</organism>
<dbReference type="Proteomes" id="UP000230611">
    <property type="component" value="Unassembled WGS sequence"/>
</dbReference>
<sequence>MKKIILILASLSLLAVIFSPLLVAAGKAPDCCKLSRDIELDEVTYKSGFFVGEINCDGKITADCPTTGSTTANCAVKTWGLLCLLNATYNITDWIFTFAMAFVGVMVILGAFTLVTAAGSPEKLKKGEDYILYAAIGMLAALLSKAVPSIVKSFLG</sequence>
<feature type="signal peptide" evidence="2">
    <location>
        <begin position="1"/>
        <end position="24"/>
    </location>
</feature>
<feature type="chain" id="PRO_5014624109" evidence="2">
    <location>
        <begin position="25"/>
        <end position="156"/>
    </location>
</feature>
<evidence type="ECO:0000256" key="2">
    <source>
        <dbReference type="SAM" id="SignalP"/>
    </source>
</evidence>
<dbReference type="Pfam" id="PF18895">
    <property type="entry name" value="T4SS_pilin"/>
    <property type="match status" value="1"/>
</dbReference>
<keyword evidence="1" id="KW-0472">Membrane</keyword>
<keyword evidence="1" id="KW-0812">Transmembrane</keyword>
<feature type="transmembrane region" description="Helical" evidence="1">
    <location>
        <begin position="130"/>
        <end position="151"/>
    </location>
</feature>
<evidence type="ECO:0000313" key="4">
    <source>
        <dbReference type="Proteomes" id="UP000230611"/>
    </source>
</evidence>
<gene>
    <name evidence="3" type="ORF">CO116_02440</name>
</gene>
<protein>
    <submittedName>
        <fullName evidence="3">Uncharacterized protein</fullName>
    </submittedName>
</protein>
<feature type="transmembrane region" description="Helical" evidence="1">
    <location>
        <begin position="94"/>
        <end position="118"/>
    </location>
</feature>